<evidence type="ECO:0000313" key="3">
    <source>
        <dbReference type="Proteomes" id="UP001345963"/>
    </source>
</evidence>
<reference evidence="2 3" key="1">
    <citation type="submission" date="2021-07" db="EMBL/GenBank/DDBJ databases">
        <authorList>
            <person name="Palmer J.M."/>
        </authorList>
    </citation>
    <scope>NUCLEOTIDE SEQUENCE [LARGE SCALE GENOMIC DNA]</scope>
    <source>
        <strain evidence="2 3">AT_MEX2019</strain>
        <tissue evidence="2">Muscle</tissue>
    </source>
</reference>
<name>A0ABU7CMA7_9TELE</name>
<feature type="compositionally biased region" description="Basic and acidic residues" evidence="1">
    <location>
        <begin position="23"/>
        <end position="33"/>
    </location>
</feature>
<evidence type="ECO:0000256" key="1">
    <source>
        <dbReference type="SAM" id="MobiDB-lite"/>
    </source>
</evidence>
<organism evidence="2 3">
    <name type="scientific">Ataeniobius toweri</name>
    <dbReference type="NCBI Taxonomy" id="208326"/>
    <lineage>
        <taxon>Eukaryota</taxon>
        <taxon>Metazoa</taxon>
        <taxon>Chordata</taxon>
        <taxon>Craniata</taxon>
        <taxon>Vertebrata</taxon>
        <taxon>Euteleostomi</taxon>
        <taxon>Actinopterygii</taxon>
        <taxon>Neopterygii</taxon>
        <taxon>Teleostei</taxon>
        <taxon>Neoteleostei</taxon>
        <taxon>Acanthomorphata</taxon>
        <taxon>Ovalentaria</taxon>
        <taxon>Atherinomorphae</taxon>
        <taxon>Cyprinodontiformes</taxon>
        <taxon>Goodeidae</taxon>
        <taxon>Ataeniobius</taxon>
    </lineage>
</organism>
<evidence type="ECO:0000313" key="2">
    <source>
        <dbReference type="EMBL" id="MED6262870.1"/>
    </source>
</evidence>
<accession>A0ABU7CMA7</accession>
<gene>
    <name evidence="2" type="ORF">ATANTOWER_028134</name>
</gene>
<comment type="caution">
    <text evidence="2">The sequence shown here is derived from an EMBL/GenBank/DDBJ whole genome shotgun (WGS) entry which is preliminary data.</text>
</comment>
<dbReference type="EMBL" id="JAHUTI010095521">
    <property type="protein sequence ID" value="MED6262870.1"/>
    <property type="molecule type" value="Genomic_DNA"/>
</dbReference>
<sequence length="131" mass="15108">MHSAAPDMQTHQSTQPPTPTVELHPRKADEHPHSASSTHSPVPHCFSCEIPNRFDVSHDPLSIEKTKDGFKMADFKMAAMATTHLEKFPPSHILMCHKQEVNMTNHSHFIKVYPYKWPTLYIRQCPVYLRH</sequence>
<keyword evidence="3" id="KW-1185">Reference proteome</keyword>
<proteinExistence type="predicted"/>
<feature type="region of interest" description="Disordered" evidence="1">
    <location>
        <begin position="1"/>
        <end position="41"/>
    </location>
</feature>
<dbReference type="Proteomes" id="UP001345963">
    <property type="component" value="Unassembled WGS sequence"/>
</dbReference>
<protein>
    <submittedName>
        <fullName evidence="2">Uncharacterized protein</fullName>
    </submittedName>
</protein>